<dbReference type="Pfam" id="PF13426">
    <property type="entry name" value="PAS_9"/>
    <property type="match status" value="1"/>
</dbReference>
<dbReference type="EMBL" id="JAHQZT010000009">
    <property type="protein sequence ID" value="MBV0933453.1"/>
    <property type="molecule type" value="Genomic_DNA"/>
</dbReference>
<name>A0ABS6MAY5_9GAMM</name>
<dbReference type="InterPro" id="IPR000160">
    <property type="entry name" value="GGDEF_dom"/>
</dbReference>
<feature type="domain" description="PAS" evidence="3">
    <location>
        <begin position="343"/>
        <end position="395"/>
    </location>
</feature>
<gene>
    <name evidence="6" type="ORF">KTN04_08900</name>
</gene>
<dbReference type="PROSITE" id="PS50887">
    <property type="entry name" value="GGDEF"/>
    <property type="match status" value="1"/>
</dbReference>
<comment type="caution">
    <text evidence="6">The sequence shown here is derived from an EMBL/GenBank/DDBJ whole genome shotgun (WGS) entry which is preliminary data.</text>
</comment>
<keyword evidence="2" id="KW-1133">Transmembrane helix</keyword>
<dbReference type="PANTHER" id="PTHR45138">
    <property type="entry name" value="REGULATORY COMPONENTS OF SENSORY TRANSDUCTION SYSTEM"/>
    <property type="match status" value="1"/>
</dbReference>
<feature type="transmembrane region" description="Helical" evidence="2">
    <location>
        <begin position="7"/>
        <end position="24"/>
    </location>
</feature>
<keyword evidence="2" id="KW-0472">Membrane</keyword>
<evidence type="ECO:0000256" key="2">
    <source>
        <dbReference type="SAM" id="Phobius"/>
    </source>
</evidence>
<dbReference type="CDD" id="cd01949">
    <property type="entry name" value="GGDEF"/>
    <property type="match status" value="1"/>
</dbReference>
<protein>
    <recommendedName>
        <fullName evidence="1">diguanylate cyclase</fullName>
        <ecNumber evidence="1">2.7.7.65</ecNumber>
    </recommendedName>
</protein>
<reference evidence="6 7" key="1">
    <citation type="submission" date="2021-06" db="EMBL/GenBank/DDBJ databases">
        <title>Bacterium isolated from marine sediment.</title>
        <authorList>
            <person name="Zhu K.-L."/>
            <person name="Du Z.-J."/>
            <person name="Liang Q.-Y."/>
        </authorList>
    </citation>
    <scope>NUCLEOTIDE SEQUENCE [LARGE SCALE GENOMIC DNA]</scope>
    <source>
        <strain evidence="6 7">A346</strain>
    </source>
</reference>
<feature type="transmembrane region" description="Helical" evidence="2">
    <location>
        <begin position="312"/>
        <end position="331"/>
    </location>
</feature>
<keyword evidence="6" id="KW-0548">Nucleotidyltransferase</keyword>
<sequence>MRRISYILVLVGLYAGVALFLHHIRQDKEQQYLDHAATLLSTTYTASLERYALAMDTFHSSMSQQPGLMALLNAGLNERPPNAFMRDQIHARLLPRYRYLQSRGIEQWQLHRRDGSSYLRFHAPGTHDDDLLPVRPSLRQLHENPRPSYGFEVGRLFIGFRFIYPLIEQGELVGSMETGVSFDHIRRTLDDLAPGQVFMFLLHRETVESIGFDHLRDHLSASQLSHNFLIDHLHQASPEQQGLPLPALLEQLASYPLDTRFKQGQPFSLPLYHQSLGYSAAFMPVYSFDQHLSGYILALHPEPPLTGIQWEYYTGLVISLVVILLLGWLVLSLHHQRQRFWSQQQRLDAIGRAVGEGIYVTDLNGHTLFVNEAACRMTGYNADRLYASNLHTLLHIHSPSTTAAPCPMLQAARTGTAYEGDELFRTRTGQELPVVVTSLPLIEQDEITGTVSVFRDISERKENERKLEELATTDPLTGLPNRRAFLQYLQEEIRLSKRLGHESALMMVDFDHFKAINDRYGHQAGDDVLQHFAREATACLRETDRLGRLGGEEFAILLPGTDPQGAHHLAERVRQRLEQHPTHSGQTQIPMTLSIGLTPLQAQDEDASTALNRADKALYRAKSTGRNRVEIG</sequence>
<dbReference type="NCBIfam" id="TIGR00254">
    <property type="entry name" value="GGDEF"/>
    <property type="match status" value="1"/>
</dbReference>
<dbReference type="Pfam" id="PF00990">
    <property type="entry name" value="GGDEF"/>
    <property type="match status" value="1"/>
</dbReference>
<keyword evidence="6" id="KW-0808">Transferase</keyword>
<accession>A0ABS6MAY5</accession>
<dbReference type="InterPro" id="IPR000700">
    <property type="entry name" value="PAS-assoc_C"/>
</dbReference>
<dbReference type="SMART" id="SM00091">
    <property type="entry name" value="PAS"/>
    <property type="match status" value="1"/>
</dbReference>
<dbReference type="Proteomes" id="UP000755551">
    <property type="component" value="Unassembled WGS sequence"/>
</dbReference>
<dbReference type="NCBIfam" id="TIGR00229">
    <property type="entry name" value="sensory_box"/>
    <property type="match status" value="1"/>
</dbReference>
<dbReference type="PROSITE" id="PS50112">
    <property type="entry name" value="PAS"/>
    <property type="match status" value="1"/>
</dbReference>
<dbReference type="Pfam" id="PF14827">
    <property type="entry name" value="dCache_3"/>
    <property type="match status" value="1"/>
</dbReference>
<feature type="domain" description="PAC" evidence="4">
    <location>
        <begin position="418"/>
        <end position="469"/>
    </location>
</feature>
<evidence type="ECO:0000259" key="3">
    <source>
        <dbReference type="PROSITE" id="PS50112"/>
    </source>
</evidence>
<organism evidence="6 7">
    <name type="scientific">Marinobacterium weihaiense</name>
    <dbReference type="NCBI Taxonomy" id="2851016"/>
    <lineage>
        <taxon>Bacteria</taxon>
        <taxon>Pseudomonadati</taxon>
        <taxon>Pseudomonadota</taxon>
        <taxon>Gammaproteobacteria</taxon>
        <taxon>Oceanospirillales</taxon>
        <taxon>Oceanospirillaceae</taxon>
        <taxon>Marinobacterium</taxon>
    </lineage>
</organism>
<dbReference type="EC" id="2.7.7.65" evidence="1"/>
<evidence type="ECO:0000259" key="5">
    <source>
        <dbReference type="PROSITE" id="PS50887"/>
    </source>
</evidence>
<dbReference type="InterPro" id="IPR000014">
    <property type="entry name" value="PAS"/>
</dbReference>
<evidence type="ECO:0000256" key="1">
    <source>
        <dbReference type="ARBA" id="ARBA00012528"/>
    </source>
</evidence>
<proteinExistence type="predicted"/>
<keyword evidence="7" id="KW-1185">Reference proteome</keyword>
<dbReference type="SMART" id="SM00267">
    <property type="entry name" value="GGDEF"/>
    <property type="match status" value="1"/>
</dbReference>
<evidence type="ECO:0000313" key="6">
    <source>
        <dbReference type="EMBL" id="MBV0933453.1"/>
    </source>
</evidence>
<dbReference type="InterPro" id="IPR050469">
    <property type="entry name" value="Diguanylate_Cyclase"/>
</dbReference>
<keyword evidence="2" id="KW-0812">Transmembrane</keyword>
<dbReference type="InterPro" id="IPR029150">
    <property type="entry name" value="dCache_3"/>
</dbReference>
<feature type="domain" description="GGDEF" evidence="5">
    <location>
        <begin position="501"/>
        <end position="632"/>
    </location>
</feature>
<evidence type="ECO:0000259" key="4">
    <source>
        <dbReference type="PROSITE" id="PS50113"/>
    </source>
</evidence>
<dbReference type="PROSITE" id="PS50113">
    <property type="entry name" value="PAC"/>
    <property type="match status" value="1"/>
</dbReference>
<dbReference type="GO" id="GO:0052621">
    <property type="term" value="F:diguanylate cyclase activity"/>
    <property type="evidence" value="ECO:0007669"/>
    <property type="project" value="UniProtKB-EC"/>
</dbReference>
<evidence type="ECO:0000313" key="7">
    <source>
        <dbReference type="Proteomes" id="UP000755551"/>
    </source>
</evidence>
<dbReference type="CDD" id="cd00130">
    <property type="entry name" value="PAS"/>
    <property type="match status" value="1"/>
</dbReference>
<dbReference type="RefSeq" id="WP_217334873.1">
    <property type="nucleotide sequence ID" value="NZ_JAHQZT010000009.1"/>
</dbReference>
<dbReference type="PANTHER" id="PTHR45138:SF9">
    <property type="entry name" value="DIGUANYLATE CYCLASE DGCM-RELATED"/>
    <property type="match status" value="1"/>
</dbReference>